<dbReference type="KEGG" id="cyt:cce_0900"/>
<proteinExistence type="predicted"/>
<protein>
    <submittedName>
        <fullName evidence="1">Uncharacterized protein</fullName>
    </submittedName>
</protein>
<gene>
    <name evidence="1" type="ordered locus">cce_0900</name>
</gene>
<keyword evidence="2" id="KW-1185">Reference proteome</keyword>
<reference evidence="1 2" key="1">
    <citation type="journal article" date="2008" name="Proc. Natl. Acad. Sci. U.S.A.">
        <title>The genome of Cyanothece 51142, a unicellular diazotrophic cyanobacterium important in the marine nitrogen cycle.</title>
        <authorList>
            <person name="Welsh E.A."/>
            <person name="Liberton M."/>
            <person name="Stoeckel J."/>
            <person name="Loh T."/>
            <person name="Elvitigala T."/>
            <person name="Wang C."/>
            <person name="Wollam A."/>
            <person name="Fulton R.S."/>
            <person name="Clifton S.W."/>
            <person name="Jacobs J.M."/>
            <person name="Aurora R."/>
            <person name="Ghosh B.K."/>
            <person name="Sherman L.A."/>
            <person name="Smith R.D."/>
            <person name="Wilson R.K."/>
            <person name="Pakrasi H.B."/>
        </authorList>
    </citation>
    <scope>NUCLEOTIDE SEQUENCE [LARGE SCALE GENOMIC DNA]</scope>
    <source>
        <strain evidence="2">ATCC 51142 / BH68</strain>
    </source>
</reference>
<name>B1WS57_CROS5</name>
<accession>B1WS57</accession>
<dbReference type="HOGENOM" id="CLU_3431835_0_0_3"/>
<evidence type="ECO:0000313" key="2">
    <source>
        <dbReference type="Proteomes" id="UP000001203"/>
    </source>
</evidence>
<evidence type="ECO:0000313" key="1">
    <source>
        <dbReference type="EMBL" id="ACB50251.1"/>
    </source>
</evidence>
<sequence length="17" mass="2023">MDDYVDALNQVKKLENK</sequence>
<dbReference type="AlphaFoldDB" id="B1WS57"/>
<organism evidence="1 2">
    <name type="scientific">Crocosphaera subtropica (strain ATCC 51142 / BH68)</name>
    <name type="common">Cyanothece sp. (strain ATCC 51142)</name>
    <dbReference type="NCBI Taxonomy" id="43989"/>
    <lineage>
        <taxon>Bacteria</taxon>
        <taxon>Bacillati</taxon>
        <taxon>Cyanobacteriota</taxon>
        <taxon>Cyanophyceae</taxon>
        <taxon>Oscillatoriophycideae</taxon>
        <taxon>Chroococcales</taxon>
        <taxon>Aphanothecaceae</taxon>
        <taxon>Crocosphaera</taxon>
        <taxon>Crocosphaera subtropica</taxon>
    </lineage>
</organism>
<dbReference type="STRING" id="43989.cce_0900"/>
<dbReference type="EMBL" id="CP000806">
    <property type="protein sequence ID" value="ACB50251.1"/>
    <property type="molecule type" value="Genomic_DNA"/>
</dbReference>
<dbReference type="Proteomes" id="UP000001203">
    <property type="component" value="Chromosome circular"/>
</dbReference>